<evidence type="ECO:0000313" key="3">
    <source>
        <dbReference type="Proteomes" id="UP000595140"/>
    </source>
</evidence>
<dbReference type="AlphaFoldDB" id="A0A484L6Y7"/>
<protein>
    <submittedName>
        <fullName evidence="2">Uncharacterized protein</fullName>
    </submittedName>
</protein>
<dbReference type="Proteomes" id="UP000595140">
    <property type="component" value="Unassembled WGS sequence"/>
</dbReference>
<feature type="region of interest" description="Disordered" evidence="1">
    <location>
        <begin position="13"/>
        <end position="85"/>
    </location>
</feature>
<organism evidence="2 3">
    <name type="scientific">Cuscuta campestris</name>
    <dbReference type="NCBI Taxonomy" id="132261"/>
    <lineage>
        <taxon>Eukaryota</taxon>
        <taxon>Viridiplantae</taxon>
        <taxon>Streptophyta</taxon>
        <taxon>Embryophyta</taxon>
        <taxon>Tracheophyta</taxon>
        <taxon>Spermatophyta</taxon>
        <taxon>Magnoliopsida</taxon>
        <taxon>eudicotyledons</taxon>
        <taxon>Gunneridae</taxon>
        <taxon>Pentapetalae</taxon>
        <taxon>asterids</taxon>
        <taxon>lamiids</taxon>
        <taxon>Solanales</taxon>
        <taxon>Convolvulaceae</taxon>
        <taxon>Cuscuteae</taxon>
        <taxon>Cuscuta</taxon>
        <taxon>Cuscuta subgen. Grammica</taxon>
        <taxon>Cuscuta sect. Cleistogrammica</taxon>
    </lineage>
</organism>
<name>A0A484L6Y7_9ASTE</name>
<feature type="compositionally biased region" description="Basic and acidic residues" evidence="1">
    <location>
        <begin position="75"/>
        <end position="85"/>
    </location>
</feature>
<reference evidence="2 3" key="1">
    <citation type="submission" date="2018-04" db="EMBL/GenBank/DDBJ databases">
        <authorList>
            <person name="Vogel A."/>
        </authorList>
    </citation>
    <scope>NUCLEOTIDE SEQUENCE [LARGE SCALE GENOMIC DNA]</scope>
</reference>
<dbReference type="EMBL" id="OOIL02001115">
    <property type="protein sequence ID" value="VFQ72113.1"/>
    <property type="molecule type" value="Genomic_DNA"/>
</dbReference>
<evidence type="ECO:0000313" key="2">
    <source>
        <dbReference type="EMBL" id="VFQ72113.1"/>
    </source>
</evidence>
<keyword evidence="3" id="KW-1185">Reference proteome</keyword>
<accession>A0A484L6Y7</accession>
<evidence type="ECO:0000256" key="1">
    <source>
        <dbReference type="SAM" id="MobiDB-lite"/>
    </source>
</evidence>
<gene>
    <name evidence="2" type="ORF">CCAM_LOCUS13889</name>
</gene>
<proteinExistence type="predicted"/>
<sequence>MGRRKSAAVLYRLLQQGRSGRRGKSKLRNWTETSSIGTERDGRRRLQRANMGGDSLQINGKGRANRDSPATRTETPNRGRDGRSR</sequence>